<dbReference type="PANTHER" id="PTHR35560">
    <property type="entry name" value="BLL0132 PROTEIN"/>
    <property type="match status" value="1"/>
</dbReference>
<accession>A0A2J5I2R5</accession>
<name>A0A2J5I2R5_9EURO</name>
<dbReference type="AlphaFoldDB" id="A0A2J5I2R5"/>
<dbReference type="Gene3D" id="3.40.50.1820">
    <property type="entry name" value="alpha/beta hydrolase"/>
    <property type="match status" value="1"/>
</dbReference>
<dbReference type="EMBL" id="KZ559513">
    <property type="protein sequence ID" value="PLN84156.1"/>
    <property type="molecule type" value="Genomic_DNA"/>
</dbReference>
<proteinExistence type="predicted"/>
<feature type="compositionally biased region" description="Polar residues" evidence="1">
    <location>
        <begin position="437"/>
        <end position="449"/>
    </location>
</feature>
<keyword evidence="4" id="KW-1185">Reference proteome</keyword>
<feature type="chain" id="PRO_5014319396" description="Alpha/Beta hydrolase protein" evidence="2">
    <location>
        <begin position="25"/>
        <end position="473"/>
    </location>
</feature>
<gene>
    <name evidence="3" type="ORF">BDW42DRAFT_47894</name>
</gene>
<evidence type="ECO:0000256" key="1">
    <source>
        <dbReference type="SAM" id="MobiDB-lite"/>
    </source>
</evidence>
<keyword evidence="2" id="KW-0732">Signal</keyword>
<dbReference type="PANTHER" id="PTHR35560:SF3">
    <property type="entry name" value="PEPTIDASE S9 PROLYL OLIGOPEPTIDASE CATALYTIC DOMAIN-CONTAINING PROTEIN"/>
    <property type="match status" value="1"/>
</dbReference>
<feature type="signal peptide" evidence="2">
    <location>
        <begin position="1"/>
        <end position="24"/>
    </location>
</feature>
<feature type="region of interest" description="Disordered" evidence="1">
    <location>
        <begin position="410"/>
        <end position="450"/>
    </location>
</feature>
<evidence type="ECO:0000313" key="4">
    <source>
        <dbReference type="Proteomes" id="UP000235023"/>
    </source>
</evidence>
<dbReference type="Proteomes" id="UP000235023">
    <property type="component" value="Unassembled WGS sequence"/>
</dbReference>
<evidence type="ECO:0000313" key="3">
    <source>
        <dbReference type="EMBL" id="PLN84156.1"/>
    </source>
</evidence>
<organism evidence="3 4">
    <name type="scientific">Aspergillus taichungensis</name>
    <dbReference type="NCBI Taxonomy" id="482145"/>
    <lineage>
        <taxon>Eukaryota</taxon>
        <taxon>Fungi</taxon>
        <taxon>Dikarya</taxon>
        <taxon>Ascomycota</taxon>
        <taxon>Pezizomycotina</taxon>
        <taxon>Eurotiomycetes</taxon>
        <taxon>Eurotiomycetidae</taxon>
        <taxon>Eurotiales</taxon>
        <taxon>Aspergillaceae</taxon>
        <taxon>Aspergillus</taxon>
        <taxon>Aspergillus subgen. Circumdati</taxon>
    </lineage>
</organism>
<sequence>MAALTFRALFLAALLALLVPYCSAFRYSKSEYGSVEMSEEQDIYSAEAGVMIEDDKSEAGEDHGDINVPDGARFTSFKINDDGDEEMPGFINEDIEDKDIEHLFIVLHGRLRNGNTYWKMMHDSVTKAREDDFPGSERKVAVLTPQFFSKKYNSGQYTKKQLAWDDLNAWQPGGKASHPDNTKLTSFDVLDGLVKLHSDKDKYPNLTNVTVIGHGGGGQLAQRYSTVGNDPPENVHVRYIHGDPSSCMYFTADRPIISDNSTSKDSCPSYNTWRYGFDSFPAREGKPMTPKDYFKQYLTRDIISIVGMQDTGSAGDTSCMGKIQGGKNRRTRNLIWFRYINTLARTDEDLEGFPGEYEDLPDWSDVVGGKSQLRLVAVPDVAHNAKKLFHGDLGRGALFSDGYVDPGWRPKNNGSSSSSSSSSSDSSSSSSSGGSSKRSPSPDENSSASAHALGRSELGVLFTGLLGLTLTLY</sequence>
<feature type="compositionally biased region" description="Low complexity" evidence="1">
    <location>
        <begin position="414"/>
        <end position="436"/>
    </location>
</feature>
<evidence type="ECO:0000256" key="2">
    <source>
        <dbReference type="SAM" id="SignalP"/>
    </source>
</evidence>
<protein>
    <recommendedName>
        <fullName evidence="5">Alpha/Beta hydrolase protein</fullName>
    </recommendedName>
</protein>
<dbReference type="OrthoDB" id="2019572at2759"/>
<dbReference type="InterPro" id="IPR029058">
    <property type="entry name" value="AB_hydrolase_fold"/>
</dbReference>
<reference evidence="4" key="1">
    <citation type="submission" date="2017-12" db="EMBL/GenBank/DDBJ databases">
        <authorList>
            <consortium name="DOE Joint Genome Institute"/>
            <person name="Mondo S.J."/>
            <person name="Kjaerbolling I."/>
            <person name="Vesth T.C."/>
            <person name="Frisvad J.C."/>
            <person name="Nybo J.L."/>
            <person name="Theobald S."/>
            <person name="Kuo A."/>
            <person name="Bowyer P."/>
            <person name="Matsuda Y."/>
            <person name="Lyhne E.K."/>
            <person name="Kogle M.E."/>
            <person name="Clum A."/>
            <person name="Lipzen A."/>
            <person name="Salamov A."/>
            <person name="Ngan C.Y."/>
            <person name="Daum C."/>
            <person name="Chiniquy J."/>
            <person name="Barry K."/>
            <person name="LaButti K."/>
            <person name="Haridas S."/>
            <person name="Simmons B.A."/>
            <person name="Magnuson J.K."/>
            <person name="Mortensen U.H."/>
            <person name="Larsen T.O."/>
            <person name="Grigoriev I.V."/>
            <person name="Baker S.E."/>
            <person name="Andersen M.R."/>
            <person name="Nordberg H.P."/>
            <person name="Cantor M.N."/>
            <person name="Hua S.X."/>
        </authorList>
    </citation>
    <scope>NUCLEOTIDE SEQUENCE [LARGE SCALE GENOMIC DNA]</scope>
    <source>
        <strain evidence="4">IBT 19404</strain>
    </source>
</reference>
<evidence type="ECO:0008006" key="5">
    <source>
        <dbReference type="Google" id="ProtNLM"/>
    </source>
</evidence>